<feature type="region of interest" description="Disordered" evidence="4">
    <location>
        <begin position="1"/>
        <end position="46"/>
    </location>
</feature>
<feature type="compositionally biased region" description="Polar residues" evidence="4">
    <location>
        <begin position="17"/>
        <end position="29"/>
    </location>
</feature>
<evidence type="ECO:0000256" key="2">
    <source>
        <dbReference type="ARBA" id="ARBA00023043"/>
    </source>
</evidence>
<dbReference type="AlphaFoldDB" id="G1XBA6"/>
<protein>
    <recommendedName>
        <fullName evidence="7">Clr5 domain-containing protein</fullName>
    </recommendedName>
</protein>
<feature type="repeat" description="ANK" evidence="3">
    <location>
        <begin position="975"/>
        <end position="1007"/>
    </location>
</feature>
<dbReference type="InterPro" id="IPR002110">
    <property type="entry name" value="Ankyrin_rpt"/>
</dbReference>
<dbReference type="PROSITE" id="PS50088">
    <property type="entry name" value="ANK_REPEAT"/>
    <property type="match status" value="2"/>
</dbReference>
<name>G1XBA6_ARTOA</name>
<evidence type="ECO:0000313" key="5">
    <source>
        <dbReference type="EMBL" id="EGX49714.1"/>
    </source>
</evidence>
<accession>G1XBA6</accession>
<evidence type="ECO:0000256" key="3">
    <source>
        <dbReference type="PROSITE-ProRule" id="PRU00023"/>
    </source>
</evidence>
<dbReference type="HOGENOM" id="CLU_283996_0_0_1"/>
<dbReference type="SUPFAM" id="SSF48403">
    <property type="entry name" value="Ankyrin repeat"/>
    <property type="match status" value="2"/>
</dbReference>
<evidence type="ECO:0000313" key="6">
    <source>
        <dbReference type="Proteomes" id="UP000008784"/>
    </source>
</evidence>
<reference evidence="5 6" key="1">
    <citation type="journal article" date="2011" name="PLoS Pathog.">
        <title>Genomic and proteomic analyses of the fungus Arthrobotrys oligospora provide insights into nematode-trap formation.</title>
        <authorList>
            <person name="Yang J."/>
            <person name="Wang L."/>
            <person name="Ji X."/>
            <person name="Feng Y."/>
            <person name="Li X."/>
            <person name="Zou C."/>
            <person name="Xu J."/>
            <person name="Ren Y."/>
            <person name="Mi Q."/>
            <person name="Wu J."/>
            <person name="Liu S."/>
            <person name="Liu Y."/>
            <person name="Huang X."/>
            <person name="Wang H."/>
            <person name="Niu X."/>
            <person name="Li J."/>
            <person name="Liang L."/>
            <person name="Luo Y."/>
            <person name="Ji K."/>
            <person name="Zhou W."/>
            <person name="Yu Z."/>
            <person name="Li G."/>
            <person name="Liu Y."/>
            <person name="Li L."/>
            <person name="Qiao M."/>
            <person name="Feng L."/>
            <person name="Zhang K.-Q."/>
        </authorList>
    </citation>
    <scope>NUCLEOTIDE SEQUENCE [LARGE SCALE GENOMIC DNA]</scope>
    <source>
        <strain evidence="6">ATCC 24927 / CBS 115.81 / DSM 1491</strain>
    </source>
</reference>
<organism evidence="5 6">
    <name type="scientific">Arthrobotrys oligospora (strain ATCC 24927 / CBS 115.81 / DSM 1491)</name>
    <name type="common">Nematode-trapping fungus</name>
    <name type="synonym">Didymozoophaga oligospora</name>
    <dbReference type="NCBI Taxonomy" id="756982"/>
    <lineage>
        <taxon>Eukaryota</taxon>
        <taxon>Fungi</taxon>
        <taxon>Dikarya</taxon>
        <taxon>Ascomycota</taxon>
        <taxon>Pezizomycotina</taxon>
        <taxon>Orbiliomycetes</taxon>
        <taxon>Orbiliales</taxon>
        <taxon>Orbiliaceae</taxon>
        <taxon>Orbilia</taxon>
        <taxon>Orbilia oligospora</taxon>
    </lineage>
</organism>
<dbReference type="InParanoid" id="G1XBA6"/>
<gene>
    <name evidence="5" type="ORF">AOL_s00078g203</name>
</gene>
<dbReference type="SMART" id="SM00248">
    <property type="entry name" value="ANK"/>
    <property type="match status" value="5"/>
</dbReference>
<dbReference type="PROSITE" id="PS50297">
    <property type="entry name" value="ANK_REP_REGION"/>
    <property type="match status" value="2"/>
</dbReference>
<keyword evidence="2 3" id="KW-0040">ANK repeat</keyword>
<comment type="caution">
    <text evidence="5">The sequence shown here is derived from an EMBL/GenBank/DDBJ whole genome shotgun (WGS) entry which is preliminary data.</text>
</comment>
<dbReference type="Pfam" id="PF12796">
    <property type="entry name" value="Ank_2"/>
    <property type="match status" value="1"/>
</dbReference>
<evidence type="ECO:0000256" key="4">
    <source>
        <dbReference type="SAM" id="MobiDB-lite"/>
    </source>
</evidence>
<evidence type="ECO:0008006" key="7">
    <source>
        <dbReference type="Google" id="ProtNLM"/>
    </source>
</evidence>
<dbReference type="OrthoDB" id="10621384at2759"/>
<feature type="compositionally biased region" description="Basic and acidic residues" evidence="4">
    <location>
        <begin position="31"/>
        <end position="46"/>
    </location>
</feature>
<dbReference type="Proteomes" id="UP000008784">
    <property type="component" value="Unassembled WGS sequence"/>
</dbReference>
<dbReference type="EMBL" id="ADOT01000133">
    <property type="protein sequence ID" value="EGX49714.1"/>
    <property type="molecule type" value="Genomic_DNA"/>
</dbReference>
<dbReference type="STRING" id="756982.G1XBA6"/>
<dbReference type="PANTHER" id="PTHR24198:SF165">
    <property type="entry name" value="ANKYRIN REPEAT-CONTAINING PROTEIN-RELATED"/>
    <property type="match status" value="1"/>
</dbReference>
<dbReference type="Gene3D" id="1.25.40.20">
    <property type="entry name" value="Ankyrin repeat-containing domain"/>
    <property type="match status" value="2"/>
</dbReference>
<dbReference type="RefSeq" id="XP_011121768.1">
    <property type="nucleotide sequence ID" value="XM_011123466.1"/>
</dbReference>
<proteinExistence type="predicted"/>
<keyword evidence="6" id="KW-1185">Reference proteome</keyword>
<keyword evidence="1" id="KW-0677">Repeat</keyword>
<feature type="repeat" description="ANK" evidence="3">
    <location>
        <begin position="678"/>
        <end position="710"/>
    </location>
</feature>
<dbReference type="GeneID" id="22892667"/>
<sequence>MPQSVLEGRIVKRGQTSRKQSQAATQLTTRPKAEKNGRAKQNKELANHKHKEAIKYYYLTRRYTLQKLHEAMEIIFKVGATSKQYSGYVDKCNFRKKLTKEEWESVAAYCYKSHALGQEVAIKLNGQYILEPQTVRKELPRNISLGVQNKIRRQEIAIPPISQWPLRVGQLEVCIPTVNTTIQRMPQSVWRRLPAWESQKPLLQICQKTCQRFGQTEMGIGRLANSNYFKYLRTLLYRLSNSLIKFDVLYRLLDKVESLGFRSSLKELLSFKTNTVRVAAENILPLLIFRCDEDLIEHIFGIHGVLQPPANCYEAILQLLEPGLYMIVRSNCFKSSHVPDGFSGWPGLEDLVDFSHHQAGKALVTFLQSQQIVPSTLSEAAILVACVIDWGLISITTMKQMLPSCFDWGDVEAEYETMFERCIARFKNTIPIQDVLSYGFRRNMYMNALIAVLVNNCKIASDILPFTEINVPTIPCMGKCDKIYNSCNDDCLAETLGLEVFSRLVSATAKEQYNQNRDWNPDSLRYWEVGLLSCSLTVACGMNYQRLYTFILKYLQSCHFGSLPSYSAHESSSEESVDDYGDYSGDDPEYRTGFQIRLRDIEIVNILTGALVEIIDIGRQEIDPWYESFREHFRDFVGRETDLSHKERLEQCQKIVESGAKIGDDTQVSFKNSNSSYEKSTILNYAIAFLDVDLVKVLLKFGADPNLKDYKGRTPIMMLLIILALKSGAGVEDKWHWIYRKKEFGEILHYLLTAGARYPTKNTHIAWNWSTYKRGQSAWKEYFTFHDLETRLRPEFMTALRIGDIDQISSLWDGEFERLEPTKPEPCGSCEHLINIFDQAFGETGWWRSFSFITKLCWNTWDPGSRSYLTLDQVVLGFQKKRTQFRTEGSILCILRYSGRLSVMRYLLMLGDEVELFKKFILHHPIDAKAEISTSFPGEMTLLELAAKNERAKCLLLLLQNGCNPNEEVGARGPCSISALNYAVETGHLEIGKSLLEYGADIYRISGTHDPKHFQTPVEFAVELRRLDFIALFLLHSIECRDIALAAAKKYGHKTIAKWIKDEWMPKPLDPTNSLRSPSTYDIEDYIHEWCYE</sequence>
<evidence type="ECO:0000256" key="1">
    <source>
        <dbReference type="ARBA" id="ARBA00022737"/>
    </source>
</evidence>
<dbReference type="PANTHER" id="PTHR24198">
    <property type="entry name" value="ANKYRIN REPEAT AND PROTEIN KINASE DOMAIN-CONTAINING PROTEIN"/>
    <property type="match status" value="1"/>
</dbReference>
<dbReference type="InterPro" id="IPR036770">
    <property type="entry name" value="Ankyrin_rpt-contain_sf"/>
</dbReference>